<reference evidence="4 5" key="1">
    <citation type="submission" date="2020-07" db="EMBL/GenBank/DDBJ databases">
        <title>Sequencing the genomes of 1000 actinobacteria strains.</title>
        <authorList>
            <person name="Klenk H.-P."/>
        </authorList>
    </citation>
    <scope>NUCLEOTIDE SEQUENCE [LARGE SCALE GENOMIC DNA]</scope>
    <source>
        <strain evidence="4 5">DSM 29531</strain>
    </source>
</reference>
<protein>
    <submittedName>
        <fullName evidence="4">AcrR family transcriptional regulator</fullName>
    </submittedName>
</protein>
<dbReference type="PANTHER" id="PTHR30055">
    <property type="entry name" value="HTH-TYPE TRANSCRIPTIONAL REGULATOR RUTR"/>
    <property type="match status" value="1"/>
</dbReference>
<feature type="DNA-binding region" description="H-T-H motif" evidence="2">
    <location>
        <begin position="32"/>
        <end position="51"/>
    </location>
</feature>
<evidence type="ECO:0000256" key="1">
    <source>
        <dbReference type="ARBA" id="ARBA00023125"/>
    </source>
</evidence>
<dbReference type="PRINTS" id="PR00455">
    <property type="entry name" value="HTHTETR"/>
</dbReference>
<dbReference type="Gene3D" id="1.10.357.10">
    <property type="entry name" value="Tetracycline Repressor, domain 2"/>
    <property type="match status" value="1"/>
</dbReference>
<dbReference type="Pfam" id="PF00440">
    <property type="entry name" value="TetR_N"/>
    <property type="match status" value="1"/>
</dbReference>
<evidence type="ECO:0000259" key="3">
    <source>
        <dbReference type="PROSITE" id="PS50977"/>
    </source>
</evidence>
<dbReference type="AlphaFoldDB" id="A0A853DK23"/>
<dbReference type="GO" id="GO:0003700">
    <property type="term" value="F:DNA-binding transcription factor activity"/>
    <property type="evidence" value="ECO:0007669"/>
    <property type="project" value="TreeGrafter"/>
</dbReference>
<comment type="caution">
    <text evidence="4">The sequence shown here is derived from an EMBL/GenBank/DDBJ whole genome shotgun (WGS) entry which is preliminary data.</text>
</comment>
<keyword evidence="5" id="KW-1185">Reference proteome</keyword>
<feature type="domain" description="HTH tetR-type" evidence="3">
    <location>
        <begin position="9"/>
        <end position="69"/>
    </location>
</feature>
<dbReference type="RefSeq" id="WP_179483363.1">
    <property type="nucleotide sequence ID" value="NZ_JACCFW010000001.1"/>
</dbReference>
<evidence type="ECO:0000313" key="5">
    <source>
        <dbReference type="Proteomes" id="UP000571817"/>
    </source>
</evidence>
<dbReference type="PANTHER" id="PTHR30055:SF241">
    <property type="entry name" value="TRANSCRIPTIONAL REGULATORY PROTEIN"/>
    <property type="match status" value="1"/>
</dbReference>
<dbReference type="InterPro" id="IPR050109">
    <property type="entry name" value="HTH-type_TetR-like_transc_reg"/>
</dbReference>
<sequence length="213" mass="22689">MARTRPYRAQTRRKVLDAAYVVFGERGIAGTSLEQVAAAAGLTKGAVYSNFRSKDELVLTLMEEHAADRITKSLQAMEADLTPSQVAHQVGVVLAQEMRADAGWHRLLAEYAALTRRDPAGAEGLRQGRREVRDAVAGVLDRLVETFGVTLPMPSADLAIVVLALGNGLALETEIEPDGVRDDLFAQVLGIIASDVVTVVADTAADAQDVPVG</sequence>
<organism evidence="4 5">
    <name type="scientific">Allobranchiibius huperziae</name>
    <dbReference type="NCBI Taxonomy" id="1874116"/>
    <lineage>
        <taxon>Bacteria</taxon>
        <taxon>Bacillati</taxon>
        <taxon>Actinomycetota</taxon>
        <taxon>Actinomycetes</taxon>
        <taxon>Micrococcales</taxon>
        <taxon>Dermacoccaceae</taxon>
        <taxon>Allobranchiibius</taxon>
    </lineage>
</organism>
<dbReference type="InterPro" id="IPR001647">
    <property type="entry name" value="HTH_TetR"/>
</dbReference>
<dbReference type="PROSITE" id="PS50977">
    <property type="entry name" value="HTH_TETR_2"/>
    <property type="match status" value="1"/>
</dbReference>
<gene>
    <name evidence="4" type="ORF">HNR15_003252</name>
</gene>
<evidence type="ECO:0000256" key="2">
    <source>
        <dbReference type="PROSITE-ProRule" id="PRU00335"/>
    </source>
</evidence>
<dbReference type="SUPFAM" id="SSF46689">
    <property type="entry name" value="Homeodomain-like"/>
    <property type="match status" value="1"/>
</dbReference>
<evidence type="ECO:0000313" key="4">
    <source>
        <dbReference type="EMBL" id="NYJ76289.1"/>
    </source>
</evidence>
<dbReference type="GO" id="GO:0000976">
    <property type="term" value="F:transcription cis-regulatory region binding"/>
    <property type="evidence" value="ECO:0007669"/>
    <property type="project" value="TreeGrafter"/>
</dbReference>
<dbReference type="InterPro" id="IPR009057">
    <property type="entry name" value="Homeodomain-like_sf"/>
</dbReference>
<dbReference type="Proteomes" id="UP000571817">
    <property type="component" value="Unassembled WGS sequence"/>
</dbReference>
<name>A0A853DK23_9MICO</name>
<dbReference type="EMBL" id="JACCFW010000001">
    <property type="protein sequence ID" value="NYJ76289.1"/>
    <property type="molecule type" value="Genomic_DNA"/>
</dbReference>
<dbReference type="InterPro" id="IPR036271">
    <property type="entry name" value="Tet_transcr_reg_TetR-rel_C_sf"/>
</dbReference>
<proteinExistence type="predicted"/>
<keyword evidence="1 2" id="KW-0238">DNA-binding</keyword>
<accession>A0A853DK23</accession>
<dbReference type="SUPFAM" id="SSF48498">
    <property type="entry name" value="Tetracyclin repressor-like, C-terminal domain"/>
    <property type="match status" value="1"/>
</dbReference>